<evidence type="ECO:0000313" key="3">
    <source>
        <dbReference type="Proteomes" id="UP000020103"/>
    </source>
</evidence>
<keyword evidence="1" id="KW-0812">Transmembrane</keyword>
<gene>
    <name evidence="2" type="ORF">I543_1442</name>
</gene>
<accession>A0A829PXV3</accession>
<protein>
    <submittedName>
        <fullName evidence="2">Uncharacterized protein</fullName>
    </submittedName>
</protein>
<dbReference type="Proteomes" id="UP000020103">
    <property type="component" value="Unassembled WGS sequence"/>
</dbReference>
<name>A0A829PXV3_9MYCO</name>
<feature type="transmembrane region" description="Helical" evidence="1">
    <location>
        <begin position="12"/>
        <end position="33"/>
    </location>
</feature>
<evidence type="ECO:0000256" key="1">
    <source>
        <dbReference type="SAM" id="Phobius"/>
    </source>
</evidence>
<sequence length="184" mass="20418">MASGRPVTRGVVYGFIGTVTAASVAMAVIRLPIVSEAAAVRWFAWAGGMGPTMLAEGDHSTEAFRQVARDTYDSLPADVRHRTALVVQIYPMAAAYDVEAGRAGISRAYSFHRGYYYFGAPPESMTDMMYVGVDDPDPKLAQGFRGVQRIELLHAAGEGEAHVYRYYGRIAPWQQLWDDWRTYK</sequence>
<organism evidence="2 3">
    <name type="scientific">Mycobacteroides abscessus 21</name>
    <dbReference type="NCBI Taxonomy" id="1299324"/>
    <lineage>
        <taxon>Bacteria</taxon>
        <taxon>Bacillati</taxon>
        <taxon>Actinomycetota</taxon>
        <taxon>Actinomycetes</taxon>
        <taxon>Mycobacteriales</taxon>
        <taxon>Mycobacteriaceae</taxon>
        <taxon>Mycobacteroides</taxon>
        <taxon>Mycobacteroides abscessus</taxon>
    </lineage>
</organism>
<keyword evidence="1" id="KW-0472">Membrane</keyword>
<reference evidence="2 3" key="1">
    <citation type="submission" date="2013-12" db="EMBL/GenBank/DDBJ databases">
        <authorList>
            <person name="Madinger N."/>
            <person name="Lenaerts A."/>
            <person name="Ordway D."/>
            <person name="DeGroote M.A."/>
            <person name="Parker T."/>
            <person name="Sizemore C."/>
            <person name="Tallon L.J."/>
            <person name="Sadzewicz L.K."/>
            <person name="Sengamalay N."/>
            <person name="Fraser C.M."/>
            <person name="Hine E."/>
            <person name="Shefchek K.A."/>
            <person name="Das S.P."/>
            <person name="Tettelin H."/>
        </authorList>
    </citation>
    <scope>NUCLEOTIDE SEQUENCE [LARGE SCALE GENOMIC DNA]</scope>
    <source>
        <strain evidence="2 3">21</strain>
    </source>
</reference>
<keyword evidence="1" id="KW-1133">Transmembrane helix</keyword>
<evidence type="ECO:0000313" key="2">
    <source>
        <dbReference type="EMBL" id="EUA45079.1"/>
    </source>
</evidence>
<dbReference type="EMBL" id="JAOF01000001">
    <property type="protein sequence ID" value="EUA45079.1"/>
    <property type="molecule type" value="Genomic_DNA"/>
</dbReference>
<dbReference type="AlphaFoldDB" id="A0A829PXV3"/>
<comment type="caution">
    <text evidence="2">The sequence shown here is derived from an EMBL/GenBank/DDBJ whole genome shotgun (WGS) entry which is preliminary data.</text>
</comment>
<proteinExistence type="predicted"/>